<keyword evidence="10 11" id="KW-0012">Acyltransferase</keyword>
<dbReference type="PANTHER" id="PTHR11712">
    <property type="entry name" value="POLYKETIDE SYNTHASE-RELATED"/>
    <property type="match status" value="1"/>
</dbReference>
<dbReference type="UniPathway" id="UPA00094"/>
<comment type="function">
    <text evidence="11">Involved in the type II fatty acid elongation cycle. Catalyzes the elongation of a wide range of acyl-ACP by the addition of two carbons from malonyl-ACP to an acyl acceptor. Can efficiently catalyze the conversion of palmitoleoyl-ACP (cis-hexadec-9-enoyl-ACP) to cis-vaccenoyl-ACP (cis-octadec-11-enoyl-ACP), an essential step in the thermal regulation of fatty acid composition.</text>
</comment>
<keyword evidence="7" id="KW-0276">Fatty acid metabolism</keyword>
<reference evidence="15 16" key="1">
    <citation type="submission" date="2017-01" db="EMBL/GenBank/DDBJ databases">
        <title>A new Hymenobacter.</title>
        <authorList>
            <person name="Liang Y."/>
            <person name="Feng F."/>
        </authorList>
    </citation>
    <scope>NUCLEOTIDE SEQUENCE [LARGE SCALE GENOMIC DNA]</scope>
    <source>
        <strain evidence="15">MIMBbqt21</strain>
    </source>
</reference>
<evidence type="ECO:0000256" key="4">
    <source>
        <dbReference type="ARBA" id="ARBA00014657"/>
    </source>
</evidence>
<evidence type="ECO:0000256" key="12">
    <source>
        <dbReference type="PIRSR" id="PIRSR000447-1"/>
    </source>
</evidence>
<dbReference type="GO" id="GO:0004315">
    <property type="term" value="F:3-oxoacyl-[acyl-carrier-protein] synthase activity"/>
    <property type="evidence" value="ECO:0007669"/>
    <property type="project" value="UniProtKB-UniRule"/>
</dbReference>
<dbReference type="InterPro" id="IPR014030">
    <property type="entry name" value="Ketoacyl_synth_N"/>
</dbReference>
<dbReference type="PROSITE" id="PS00606">
    <property type="entry name" value="KS3_1"/>
    <property type="match status" value="1"/>
</dbReference>
<dbReference type="FunFam" id="3.40.47.10:FF:000018">
    <property type="entry name" value="3-oxoacyl-[acyl-carrier-protein] synthase 2"/>
    <property type="match status" value="1"/>
</dbReference>
<dbReference type="InterPro" id="IPR018201">
    <property type="entry name" value="Ketoacyl_synth_AS"/>
</dbReference>
<keyword evidence="6 11" id="KW-0808">Transferase</keyword>
<organism evidence="15 16">
    <name type="scientific">Hymenobacter crusticola</name>
    <dbReference type="NCBI Taxonomy" id="1770526"/>
    <lineage>
        <taxon>Bacteria</taxon>
        <taxon>Pseudomonadati</taxon>
        <taxon>Bacteroidota</taxon>
        <taxon>Cytophagia</taxon>
        <taxon>Cytophagales</taxon>
        <taxon>Hymenobacteraceae</taxon>
        <taxon>Hymenobacter</taxon>
    </lineage>
</organism>
<dbReference type="PROSITE" id="PS52004">
    <property type="entry name" value="KS3_2"/>
    <property type="match status" value="1"/>
</dbReference>
<evidence type="ECO:0000259" key="14">
    <source>
        <dbReference type="PROSITE" id="PS52004"/>
    </source>
</evidence>
<dbReference type="NCBIfam" id="TIGR03150">
    <property type="entry name" value="fabF"/>
    <property type="match status" value="1"/>
</dbReference>
<dbReference type="InterPro" id="IPR017568">
    <property type="entry name" value="3-oxoacyl-ACP_synth-2"/>
</dbReference>
<dbReference type="Pfam" id="PF00109">
    <property type="entry name" value="ketoacyl-synt"/>
    <property type="match status" value="1"/>
</dbReference>
<evidence type="ECO:0000256" key="10">
    <source>
        <dbReference type="ARBA" id="ARBA00023315"/>
    </source>
</evidence>
<comment type="catalytic activity">
    <reaction evidence="11">
        <text>(9Z)-hexadecenoyl-[ACP] + malonyl-[ACP] + H(+) = 3-oxo-(11Z)-octadecenoyl-[ACP] + holo-[ACP] + CO2</text>
        <dbReference type="Rhea" id="RHEA:55040"/>
        <dbReference type="Rhea" id="RHEA-COMP:9623"/>
        <dbReference type="Rhea" id="RHEA-COMP:9685"/>
        <dbReference type="Rhea" id="RHEA-COMP:10800"/>
        <dbReference type="Rhea" id="RHEA-COMP:14074"/>
        <dbReference type="ChEBI" id="CHEBI:15378"/>
        <dbReference type="ChEBI" id="CHEBI:16526"/>
        <dbReference type="ChEBI" id="CHEBI:64479"/>
        <dbReference type="ChEBI" id="CHEBI:78449"/>
        <dbReference type="ChEBI" id="CHEBI:83989"/>
        <dbReference type="ChEBI" id="CHEBI:138538"/>
        <dbReference type="EC" id="2.3.1.179"/>
    </reaction>
</comment>
<evidence type="ECO:0000256" key="5">
    <source>
        <dbReference type="ARBA" id="ARBA00022516"/>
    </source>
</evidence>
<evidence type="ECO:0000256" key="11">
    <source>
        <dbReference type="PIRNR" id="PIRNR000447"/>
    </source>
</evidence>
<dbReference type="CDD" id="cd00834">
    <property type="entry name" value="KAS_I_II"/>
    <property type="match status" value="1"/>
</dbReference>
<dbReference type="InterPro" id="IPR000794">
    <property type="entry name" value="Beta-ketoacyl_synthase"/>
</dbReference>
<keyword evidence="5 11" id="KW-0444">Lipid biosynthesis</keyword>
<dbReference type="AlphaFoldDB" id="A0A243W9T3"/>
<evidence type="ECO:0000256" key="8">
    <source>
        <dbReference type="ARBA" id="ARBA00023098"/>
    </source>
</evidence>
<evidence type="ECO:0000313" key="15">
    <source>
        <dbReference type="EMBL" id="OUJ72313.1"/>
    </source>
</evidence>
<dbReference type="PANTHER" id="PTHR11712:SF336">
    <property type="entry name" value="3-OXOACYL-[ACYL-CARRIER-PROTEIN] SYNTHASE, MITOCHONDRIAL"/>
    <property type="match status" value="1"/>
</dbReference>
<dbReference type="GO" id="GO:0005829">
    <property type="term" value="C:cytosol"/>
    <property type="evidence" value="ECO:0007669"/>
    <property type="project" value="TreeGrafter"/>
</dbReference>
<dbReference type="EMBL" id="MTSE01000011">
    <property type="protein sequence ID" value="OUJ72313.1"/>
    <property type="molecule type" value="Genomic_DNA"/>
</dbReference>
<dbReference type="InterPro" id="IPR020841">
    <property type="entry name" value="PKS_Beta-ketoAc_synthase_dom"/>
</dbReference>
<gene>
    <name evidence="15" type="ORF">BXP70_18820</name>
</gene>
<dbReference type="RefSeq" id="WP_086595652.1">
    <property type="nucleotide sequence ID" value="NZ_MTSE01000011.1"/>
</dbReference>
<keyword evidence="8" id="KW-0443">Lipid metabolism</keyword>
<accession>A0A243W9T3</accession>
<protein>
    <recommendedName>
        <fullName evidence="4 11">3-oxoacyl-[acyl-carrier-protein] synthase 2</fullName>
        <ecNumber evidence="3 11">2.3.1.179</ecNumber>
    </recommendedName>
</protein>
<dbReference type="InterPro" id="IPR016039">
    <property type="entry name" value="Thiolase-like"/>
</dbReference>
<comment type="caution">
    <text evidence="15">The sequence shown here is derived from an EMBL/GenBank/DDBJ whole genome shotgun (WGS) entry which is preliminary data.</text>
</comment>
<keyword evidence="16" id="KW-1185">Reference proteome</keyword>
<feature type="active site" description="For beta-ketoacyl synthase activity" evidence="12">
    <location>
        <position position="166"/>
    </location>
</feature>
<dbReference type="GO" id="GO:0006633">
    <property type="term" value="P:fatty acid biosynthetic process"/>
    <property type="evidence" value="ECO:0007669"/>
    <property type="project" value="UniProtKB-UniRule"/>
</dbReference>
<evidence type="ECO:0000256" key="13">
    <source>
        <dbReference type="RuleBase" id="RU003694"/>
    </source>
</evidence>
<comment type="similarity">
    <text evidence="2 11 13">Belongs to the thiolase-like superfamily. Beta-ketoacyl-ACP synthases family.</text>
</comment>
<evidence type="ECO:0000256" key="6">
    <source>
        <dbReference type="ARBA" id="ARBA00022679"/>
    </source>
</evidence>
<feature type="domain" description="Ketosynthase family 3 (KS3)" evidence="14">
    <location>
        <begin position="4"/>
        <end position="414"/>
    </location>
</feature>
<sequence length="417" mass="43918">MPDLKRVVVTGVGALTPIGNDAAGFGRALVAGVSGAAPITRFDAAKFKTRFACELKGFDPLGHFERSEIRKYDPFTQYALVAADEAIRHAELNFDHLNRNRIGVIWGSGAGGLLTLQEQISEFAQGDGTPRFNPFFGAKMIVDIAAGVISIKYGLRGLNYATVSACATSTTALLDAFNYIRWGKAEVLISGGSEAPINETGIGSYNALRALSTRNETPATASRPFDVSRDGFVVGEGAGALVLEEYEHARRRGTPILAEVVGGGMAADAYHLTGTHPEGEGAYLSMQAALDDASLHAAQIDYLNAHATSTGLGDASELRAIERVFGPAPHLHISATKSMTGHLLGAAGAVEAIACVLAVQQDVIPPTINTTQTDAGFASQLHLTLGRPAYRPVEYAMSNSFGFGGHTATLILKKFVA</sequence>
<dbReference type="EC" id="2.3.1.179" evidence="3 11"/>
<dbReference type="Proteomes" id="UP000194873">
    <property type="component" value="Unassembled WGS sequence"/>
</dbReference>
<dbReference type="Gene3D" id="3.40.47.10">
    <property type="match status" value="1"/>
</dbReference>
<evidence type="ECO:0000256" key="2">
    <source>
        <dbReference type="ARBA" id="ARBA00008467"/>
    </source>
</evidence>
<proteinExistence type="inferred from homology"/>
<evidence type="ECO:0000256" key="9">
    <source>
        <dbReference type="ARBA" id="ARBA00023160"/>
    </source>
</evidence>
<dbReference type="OrthoDB" id="9808669at2"/>
<dbReference type="Pfam" id="PF02801">
    <property type="entry name" value="Ketoacyl-synt_C"/>
    <property type="match status" value="1"/>
</dbReference>
<comment type="catalytic activity">
    <reaction evidence="11">
        <text>a fatty acyl-[ACP] + malonyl-[ACP] + H(+) = a 3-oxoacyl-[ACP] + holo-[ACP] + CO2</text>
        <dbReference type="Rhea" id="RHEA:22836"/>
        <dbReference type="Rhea" id="RHEA-COMP:9623"/>
        <dbReference type="Rhea" id="RHEA-COMP:9685"/>
        <dbReference type="Rhea" id="RHEA-COMP:9916"/>
        <dbReference type="Rhea" id="RHEA-COMP:14125"/>
        <dbReference type="ChEBI" id="CHEBI:15378"/>
        <dbReference type="ChEBI" id="CHEBI:16526"/>
        <dbReference type="ChEBI" id="CHEBI:64479"/>
        <dbReference type="ChEBI" id="CHEBI:78449"/>
        <dbReference type="ChEBI" id="CHEBI:78776"/>
        <dbReference type="ChEBI" id="CHEBI:138651"/>
    </reaction>
</comment>
<dbReference type="PIRSF" id="PIRSF000447">
    <property type="entry name" value="KAS_II"/>
    <property type="match status" value="1"/>
</dbReference>
<evidence type="ECO:0000256" key="3">
    <source>
        <dbReference type="ARBA" id="ARBA00012356"/>
    </source>
</evidence>
<dbReference type="InterPro" id="IPR014031">
    <property type="entry name" value="Ketoacyl_synth_C"/>
</dbReference>
<comment type="pathway">
    <text evidence="1 11">Lipid metabolism; fatty acid biosynthesis.</text>
</comment>
<dbReference type="SUPFAM" id="SSF53901">
    <property type="entry name" value="Thiolase-like"/>
    <property type="match status" value="2"/>
</dbReference>
<dbReference type="NCBIfam" id="NF005589">
    <property type="entry name" value="PRK07314.1"/>
    <property type="match status" value="1"/>
</dbReference>
<keyword evidence="9 11" id="KW-0275">Fatty acid biosynthesis</keyword>
<evidence type="ECO:0000313" key="16">
    <source>
        <dbReference type="Proteomes" id="UP000194873"/>
    </source>
</evidence>
<name>A0A243W9T3_9BACT</name>
<dbReference type="SMART" id="SM00825">
    <property type="entry name" value="PKS_KS"/>
    <property type="match status" value="1"/>
</dbReference>
<evidence type="ECO:0000256" key="1">
    <source>
        <dbReference type="ARBA" id="ARBA00005194"/>
    </source>
</evidence>
<evidence type="ECO:0000256" key="7">
    <source>
        <dbReference type="ARBA" id="ARBA00022832"/>
    </source>
</evidence>